<dbReference type="Proteomes" id="UP000187735">
    <property type="component" value="Chromosome"/>
</dbReference>
<dbReference type="GO" id="GO:0003995">
    <property type="term" value="F:acyl-CoA dehydrogenase activity"/>
    <property type="evidence" value="ECO:0007669"/>
    <property type="project" value="TreeGrafter"/>
</dbReference>
<protein>
    <submittedName>
        <fullName evidence="2">Sulfur acquisition oxidoreductase, SfnB family</fullName>
    </submittedName>
</protein>
<dbReference type="InterPro" id="IPR013786">
    <property type="entry name" value="AcylCoA_DH/ox_N"/>
</dbReference>
<dbReference type="GO" id="GO:0050660">
    <property type="term" value="F:flavin adenine dinucleotide binding"/>
    <property type="evidence" value="ECO:0007669"/>
    <property type="project" value="InterPro"/>
</dbReference>
<dbReference type="Gene3D" id="2.40.110.10">
    <property type="entry name" value="Butyryl-CoA Dehydrogenase, subunit A, domain 2"/>
    <property type="match status" value="1"/>
</dbReference>
<sequence length="357" mass="37314">MDDLFKSKPFETLLSTLRDLQLDDSVDSWPSEQLAAMTRAGVMAWDVPVEDGGVDLAAVDQLEGLRLLSSACLVSTFVLTQRSAAVRRIATSPNSAARQELLPRLLSGEIFATVGISHLSTSGQHLQTPLVQAEVASDGYVLNGTVPWTTGATMADNLITGGTLPDGRQILVALPTDREGLDVQSPVTLMALNASQTGAAKLTNVAVQPSDVLHGPVEGVMKQGTGGGAGSLGTSALAIGATAGVLRNLKAEAERRPDLHEYLSPLQADCAQLTDDLRLAAAGNHPAGAAGAEQLRRRANSLVLRSAQTWLAATKGAGYVAGHPAERAVRESMFFLVWSCPQPVLAANLRELACVAG</sequence>
<dbReference type="EMBL" id="CP017641">
    <property type="protein sequence ID" value="APZ94150.1"/>
    <property type="molecule type" value="Genomic_DNA"/>
</dbReference>
<accession>A0A1P8WJB5</accession>
<dbReference type="STRING" id="1891926.Fuma_03773"/>
<dbReference type="Gene3D" id="1.10.540.10">
    <property type="entry name" value="Acyl-CoA dehydrogenase/oxidase, N-terminal domain"/>
    <property type="match status" value="1"/>
</dbReference>
<evidence type="ECO:0000313" key="3">
    <source>
        <dbReference type="Proteomes" id="UP000187735"/>
    </source>
</evidence>
<keyword evidence="3" id="KW-1185">Reference proteome</keyword>
<evidence type="ECO:0000313" key="2">
    <source>
        <dbReference type="EMBL" id="APZ94150.1"/>
    </source>
</evidence>
<dbReference type="KEGG" id="fmr:Fuma_03773"/>
<reference evidence="2 3" key="1">
    <citation type="journal article" date="2016" name="Front. Microbiol.">
        <title>Fuerstia marisgermanicae gen. nov., sp. nov., an Unusual Member of the Phylum Planctomycetes from the German Wadden Sea.</title>
        <authorList>
            <person name="Kohn T."/>
            <person name="Heuer A."/>
            <person name="Jogler M."/>
            <person name="Vollmers J."/>
            <person name="Boedeker C."/>
            <person name="Bunk B."/>
            <person name="Rast P."/>
            <person name="Borchert D."/>
            <person name="Glockner I."/>
            <person name="Freese H.M."/>
            <person name="Klenk H.P."/>
            <person name="Overmann J."/>
            <person name="Kaster A.K."/>
            <person name="Rohde M."/>
            <person name="Wiegand S."/>
            <person name="Jogler C."/>
        </authorList>
    </citation>
    <scope>NUCLEOTIDE SEQUENCE [LARGE SCALE GENOMIC DNA]</scope>
    <source>
        <strain evidence="2 3">NH11</strain>
    </source>
</reference>
<gene>
    <name evidence="2" type="ORF">Fuma_03773</name>
</gene>
<proteinExistence type="predicted"/>
<dbReference type="InterPro" id="IPR046373">
    <property type="entry name" value="Acyl-CoA_Oxase/DH_mid-dom_sf"/>
</dbReference>
<evidence type="ECO:0000259" key="1">
    <source>
        <dbReference type="Pfam" id="PF02771"/>
    </source>
</evidence>
<dbReference type="SUPFAM" id="SSF56645">
    <property type="entry name" value="Acyl-CoA dehydrogenase NM domain-like"/>
    <property type="match status" value="1"/>
</dbReference>
<dbReference type="PANTHER" id="PTHR43884">
    <property type="entry name" value="ACYL-COA DEHYDROGENASE"/>
    <property type="match status" value="1"/>
</dbReference>
<dbReference type="Pfam" id="PF02771">
    <property type="entry name" value="Acyl-CoA_dh_N"/>
    <property type="match status" value="1"/>
</dbReference>
<dbReference type="RefSeq" id="WP_077025506.1">
    <property type="nucleotide sequence ID" value="NZ_CP017641.1"/>
</dbReference>
<dbReference type="InterPro" id="IPR037069">
    <property type="entry name" value="AcylCoA_DH/ox_N_sf"/>
</dbReference>
<dbReference type="OrthoDB" id="248779at2"/>
<feature type="domain" description="Acyl-CoA dehydrogenase/oxidase N-terminal" evidence="1">
    <location>
        <begin position="28"/>
        <end position="109"/>
    </location>
</feature>
<name>A0A1P8WJB5_9PLAN</name>
<dbReference type="AlphaFoldDB" id="A0A1P8WJB5"/>
<organism evidence="2 3">
    <name type="scientific">Fuerstiella marisgermanici</name>
    <dbReference type="NCBI Taxonomy" id="1891926"/>
    <lineage>
        <taxon>Bacteria</taxon>
        <taxon>Pseudomonadati</taxon>
        <taxon>Planctomycetota</taxon>
        <taxon>Planctomycetia</taxon>
        <taxon>Planctomycetales</taxon>
        <taxon>Planctomycetaceae</taxon>
        <taxon>Fuerstiella</taxon>
    </lineage>
</organism>
<dbReference type="PANTHER" id="PTHR43884:SF12">
    <property type="entry name" value="ISOVALERYL-COA DEHYDROGENASE, MITOCHONDRIAL-RELATED"/>
    <property type="match status" value="1"/>
</dbReference>
<dbReference type="InterPro" id="IPR009100">
    <property type="entry name" value="AcylCoA_DH/oxidase_NM_dom_sf"/>
</dbReference>